<evidence type="ECO:0000256" key="4">
    <source>
        <dbReference type="ARBA" id="ARBA00022840"/>
    </source>
</evidence>
<proteinExistence type="inferred from homology"/>
<gene>
    <name evidence="10" type="primary">MSH6_4</name>
    <name evidence="10" type="ORF">HK100_008052</name>
</gene>
<evidence type="ECO:0000259" key="7">
    <source>
        <dbReference type="Pfam" id="PF01624"/>
    </source>
</evidence>
<dbReference type="Gene3D" id="3.30.420.110">
    <property type="entry name" value="MutS, connector domain"/>
    <property type="match status" value="1"/>
</dbReference>
<feature type="region of interest" description="Disordered" evidence="6">
    <location>
        <begin position="1"/>
        <end position="208"/>
    </location>
</feature>
<feature type="domain" description="DNA mismatch repair protein MutS connector" evidence="8">
    <location>
        <begin position="404"/>
        <end position="538"/>
    </location>
</feature>
<dbReference type="Gene3D" id="3.40.1170.10">
    <property type="entry name" value="DNA repair protein MutS, domain I"/>
    <property type="match status" value="1"/>
</dbReference>
<dbReference type="GO" id="GO:0005524">
    <property type="term" value="F:ATP binding"/>
    <property type="evidence" value="ECO:0007669"/>
    <property type="project" value="UniProtKB-KW"/>
</dbReference>
<dbReference type="InterPro" id="IPR036678">
    <property type="entry name" value="MutS_con_dom_sf"/>
</dbReference>
<dbReference type="PIRSF" id="PIRSF037677">
    <property type="entry name" value="DNA_mis_repair_Msh6"/>
    <property type="match status" value="1"/>
</dbReference>
<feature type="compositionally biased region" description="Polar residues" evidence="6">
    <location>
        <begin position="170"/>
        <end position="196"/>
    </location>
</feature>
<dbReference type="FunFam" id="3.40.1170.10:FF:000002">
    <property type="entry name" value="DNA mismatch repair protein"/>
    <property type="match status" value="1"/>
</dbReference>
<feature type="non-terminal residue" evidence="10">
    <location>
        <position position="603"/>
    </location>
</feature>
<evidence type="ECO:0000259" key="8">
    <source>
        <dbReference type="Pfam" id="PF05188"/>
    </source>
</evidence>
<feature type="domain" description="DNA mismatch repair protein MutS core" evidence="9">
    <location>
        <begin position="564"/>
        <end position="603"/>
    </location>
</feature>
<keyword evidence="11" id="KW-1185">Reference proteome</keyword>
<dbReference type="SUPFAM" id="SSF55271">
    <property type="entry name" value="DNA repair protein MutS, domain I"/>
    <property type="match status" value="1"/>
</dbReference>
<dbReference type="AlphaFoldDB" id="A0AAD5SQR6"/>
<dbReference type="EMBL" id="JADGJH010003861">
    <property type="protein sequence ID" value="KAJ3088395.1"/>
    <property type="molecule type" value="Genomic_DNA"/>
</dbReference>
<feature type="domain" description="DNA mismatch repair protein MutS-like N-terminal" evidence="7">
    <location>
        <begin position="252"/>
        <end position="375"/>
    </location>
</feature>
<name>A0AAD5SQR6_9FUNG</name>
<keyword evidence="5" id="KW-0238">DNA-binding</keyword>
<accession>A0AAD5SQR6</accession>
<dbReference type="Pfam" id="PF05192">
    <property type="entry name" value="MutS_III"/>
    <property type="match status" value="1"/>
</dbReference>
<dbReference type="InterPro" id="IPR007695">
    <property type="entry name" value="DNA_mismatch_repair_MutS-lik_N"/>
</dbReference>
<keyword evidence="2" id="KW-0547">Nucleotide-binding</keyword>
<keyword evidence="4" id="KW-0067">ATP-binding</keyword>
<feature type="compositionally biased region" description="Polar residues" evidence="6">
    <location>
        <begin position="153"/>
        <end position="163"/>
    </location>
</feature>
<feature type="compositionally biased region" description="Low complexity" evidence="6">
    <location>
        <begin position="9"/>
        <end position="29"/>
    </location>
</feature>
<evidence type="ECO:0000256" key="6">
    <source>
        <dbReference type="SAM" id="MobiDB-lite"/>
    </source>
</evidence>
<dbReference type="Pfam" id="PF01624">
    <property type="entry name" value="MutS_I"/>
    <property type="match status" value="1"/>
</dbReference>
<dbReference type="PANTHER" id="PTHR11361">
    <property type="entry name" value="DNA MISMATCH REPAIR PROTEIN MUTS FAMILY MEMBER"/>
    <property type="match status" value="1"/>
</dbReference>
<dbReference type="GO" id="GO:0006298">
    <property type="term" value="P:mismatch repair"/>
    <property type="evidence" value="ECO:0007669"/>
    <property type="project" value="InterPro"/>
</dbReference>
<feature type="compositionally biased region" description="Acidic residues" evidence="6">
    <location>
        <begin position="139"/>
        <end position="149"/>
    </location>
</feature>
<dbReference type="InterPro" id="IPR017261">
    <property type="entry name" value="DNA_mismatch_repair_MutS/MSH"/>
</dbReference>
<evidence type="ECO:0000256" key="1">
    <source>
        <dbReference type="ARBA" id="ARBA00006271"/>
    </source>
</evidence>
<protein>
    <submittedName>
        <fullName evidence="10">DNA mismatch repair protein msh6</fullName>
    </submittedName>
</protein>
<dbReference type="InterPro" id="IPR007696">
    <property type="entry name" value="DNA_mismatch_repair_MutS_core"/>
</dbReference>
<feature type="compositionally biased region" description="Low complexity" evidence="6">
    <location>
        <begin position="44"/>
        <end position="58"/>
    </location>
</feature>
<feature type="compositionally biased region" description="Basic and acidic residues" evidence="6">
    <location>
        <begin position="198"/>
        <end position="208"/>
    </location>
</feature>
<dbReference type="InterPro" id="IPR045076">
    <property type="entry name" value="MutS"/>
</dbReference>
<evidence type="ECO:0000256" key="3">
    <source>
        <dbReference type="ARBA" id="ARBA00022763"/>
    </source>
</evidence>
<evidence type="ECO:0000313" key="10">
    <source>
        <dbReference type="EMBL" id="KAJ3088395.1"/>
    </source>
</evidence>
<feature type="compositionally biased region" description="Polar residues" evidence="6">
    <location>
        <begin position="30"/>
        <end position="43"/>
    </location>
</feature>
<dbReference type="Gene3D" id="1.10.1420.10">
    <property type="match status" value="1"/>
</dbReference>
<feature type="compositionally biased region" description="Basic and acidic residues" evidence="6">
    <location>
        <begin position="114"/>
        <end position="126"/>
    </location>
</feature>
<dbReference type="SUPFAM" id="SSF53150">
    <property type="entry name" value="DNA repair protein MutS, domain II"/>
    <property type="match status" value="1"/>
</dbReference>
<dbReference type="SUPFAM" id="SSF48334">
    <property type="entry name" value="DNA repair protein MutS, domain III"/>
    <property type="match status" value="1"/>
</dbReference>
<evidence type="ECO:0000256" key="5">
    <source>
        <dbReference type="ARBA" id="ARBA00023125"/>
    </source>
</evidence>
<dbReference type="GO" id="GO:0032301">
    <property type="term" value="C:MutSalpha complex"/>
    <property type="evidence" value="ECO:0007669"/>
    <property type="project" value="TreeGrafter"/>
</dbReference>
<sequence length="603" mass="67592">MLGKETPTKPKTPTSAAKSATAKSAASAKQQRTITSFFTTPGKSATSSNTANQSSISNVDSLSEGILVSSEADRNKNQDDDDDDDSRPLASFASKKRGKFVIDDDDSDDNNQNQKKDVAVPHEMEMKRRRKEANPFSDDPTEMDVDKDEDTGNKTPSRRSSTPLDRFASNRVSNGSRAPITSSGRTPTPSAKSTPFASDKKKERADDFSKRNVERYAWLLDERDENKNRPGDEGYDSRTLYIPQTAWSKFSPFEKQFWEIKAKHWDTIVFFKKGKFFELYEKDAEVAHREFDWKLTDRVNMKMAGAPEMSFDSWASQFVARGYKVAKVDQVENAIAKDMNKKKQQQSSSSTPSKQDTIIRRELTMILTQGTLVDTQLITSDMSTYCLSIKEEANNGPAAPSQPQQPKFGISFVDTATAEFNISWFTDDEARTHLETLLMQLKPKELVMEKGLLSANTLKLIKNCLNEPQCNYLVPGTEYWDAETTVDELRRTCYFGTVDEFADISVEYPPAVAAAVNEPLAVASLGGLISYLRTLKLDKDLVSARNFHIYDTMRQSGNLVLDGQTLLNLEVFENTSDGSTEGTLFKLLNNCLTPGGKRLFKNW</sequence>
<dbReference type="PANTHER" id="PTHR11361:SF148">
    <property type="entry name" value="DNA MISMATCH REPAIR PROTEIN MSH6"/>
    <property type="match status" value="1"/>
</dbReference>
<keyword evidence="3" id="KW-0227">DNA damage</keyword>
<evidence type="ECO:0000259" key="9">
    <source>
        <dbReference type="Pfam" id="PF05192"/>
    </source>
</evidence>
<evidence type="ECO:0000256" key="2">
    <source>
        <dbReference type="ARBA" id="ARBA00022741"/>
    </source>
</evidence>
<organism evidence="10 11">
    <name type="scientific">Physocladia obscura</name>
    <dbReference type="NCBI Taxonomy" id="109957"/>
    <lineage>
        <taxon>Eukaryota</taxon>
        <taxon>Fungi</taxon>
        <taxon>Fungi incertae sedis</taxon>
        <taxon>Chytridiomycota</taxon>
        <taxon>Chytridiomycota incertae sedis</taxon>
        <taxon>Chytridiomycetes</taxon>
        <taxon>Chytridiales</taxon>
        <taxon>Chytriomycetaceae</taxon>
        <taxon>Physocladia</taxon>
    </lineage>
</organism>
<comment type="similarity">
    <text evidence="1">Belongs to the DNA mismatch repair MutS family.</text>
</comment>
<reference evidence="10" key="1">
    <citation type="submission" date="2020-05" db="EMBL/GenBank/DDBJ databases">
        <title>Phylogenomic resolution of chytrid fungi.</title>
        <authorList>
            <person name="Stajich J.E."/>
            <person name="Amses K."/>
            <person name="Simmons R."/>
            <person name="Seto K."/>
            <person name="Myers J."/>
            <person name="Bonds A."/>
            <person name="Quandt C.A."/>
            <person name="Barry K."/>
            <person name="Liu P."/>
            <person name="Grigoriev I."/>
            <person name="Longcore J.E."/>
            <person name="James T.Y."/>
        </authorList>
    </citation>
    <scope>NUCLEOTIDE SEQUENCE</scope>
    <source>
        <strain evidence="10">JEL0513</strain>
    </source>
</reference>
<dbReference type="GO" id="GO:0030983">
    <property type="term" value="F:mismatched DNA binding"/>
    <property type="evidence" value="ECO:0007669"/>
    <property type="project" value="InterPro"/>
</dbReference>
<dbReference type="Proteomes" id="UP001211907">
    <property type="component" value="Unassembled WGS sequence"/>
</dbReference>
<dbReference type="InterPro" id="IPR036187">
    <property type="entry name" value="DNA_mismatch_repair_MutS_sf"/>
</dbReference>
<dbReference type="InterPro" id="IPR007860">
    <property type="entry name" value="DNA_mmatch_repair_MutS_con_dom"/>
</dbReference>
<dbReference type="GO" id="GO:0140664">
    <property type="term" value="F:ATP-dependent DNA damage sensor activity"/>
    <property type="evidence" value="ECO:0007669"/>
    <property type="project" value="InterPro"/>
</dbReference>
<dbReference type="Pfam" id="PF05188">
    <property type="entry name" value="MutS_II"/>
    <property type="match status" value="1"/>
</dbReference>
<evidence type="ECO:0000313" key="11">
    <source>
        <dbReference type="Proteomes" id="UP001211907"/>
    </source>
</evidence>
<dbReference type="InterPro" id="IPR016151">
    <property type="entry name" value="DNA_mismatch_repair_MutS_N"/>
</dbReference>
<comment type="caution">
    <text evidence="10">The sequence shown here is derived from an EMBL/GenBank/DDBJ whole genome shotgun (WGS) entry which is preliminary data.</text>
</comment>